<evidence type="ECO:0000313" key="2">
    <source>
        <dbReference type="Proteomes" id="UP000054928"/>
    </source>
</evidence>
<dbReference type="EMBL" id="CCYD01000553">
    <property type="protein sequence ID" value="CEG41293.1"/>
    <property type="molecule type" value="Genomic_DNA"/>
</dbReference>
<accession>A0A0P1AJ05</accession>
<sequence length="80" mass="8676">MATTPFNNPILQNLRPLDAVDFVAVIEDALAVIREVPVAKSQRSGVGYCGHHTRERNSLKFGANFKSGAFGAKRNTCTEA</sequence>
<proteinExistence type="predicted"/>
<dbReference type="Proteomes" id="UP000054928">
    <property type="component" value="Unassembled WGS sequence"/>
</dbReference>
<dbReference type="RefSeq" id="XP_036263174.1">
    <property type="nucleotide sequence ID" value="XM_036407476.1"/>
</dbReference>
<protein>
    <submittedName>
        <fullName evidence="1">Uncharacterized protein</fullName>
    </submittedName>
</protein>
<dbReference type="GeneID" id="59052579"/>
<keyword evidence="2" id="KW-1185">Reference proteome</keyword>
<reference evidence="2" key="1">
    <citation type="submission" date="2014-09" db="EMBL/GenBank/DDBJ databases">
        <authorList>
            <person name="Sharma Rahul"/>
            <person name="Thines Marco"/>
        </authorList>
    </citation>
    <scope>NUCLEOTIDE SEQUENCE [LARGE SCALE GENOMIC DNA]</scope>
</reference>
<organism evidence="1 2">
    <name type="scientific">Plasmopara halstedii</name>
    <name type="common">Downy mildew of sunflower</name>
    <dbReference type="NCBI Taxonomy" id="4781"/>
    <lineage>
        <taxon>Eukaryota</taxon>
        <taxon>Sar</taxon>
        <taxon>Stramenopiles</taxon>
        <taxon>Oomycota</taxon>
        <taxon>Peronosporomycetes</taxon>
        <taxon>Peronosporales</taxon>
        <taxon>Peronosporaceae</taxon>
        <taxon>Plasmopara</taxon>
    </lineage>
</organism>
<evidence type="ECO:0000313" key="1">
    <source>
        <dbReference type="EMBL" id="CEG41293.1"/>
    </source>
</evidence>
<name>A0A0P1AJ05_PLAHL</name>
<dbReference type="AlphaFoldDB" id="A0A0P1AJ05"/>